<comment type="subcellular location">
    <subcellularLocation>
        <location evidence="1">Membrane</location>
        <topology evidence="1">Multi-pass membrane protein</topology>
    </subcellularLocation>
</comment>
<protein>
    <recommendedName>
        <fullName evidence="7">EamA domain-containing protein</fullName>
    </recommendedName>
</protein>
<feature type="domain" description="EamA" evidence="7">
    <location>
        <begin position="26"/>
        <end position="157"/>
    </location>
</feature>
<evidence type="ECO:0000259" key="7">
    <source>
        <dbReference type="Pfam" id="PF00892"/>
    </source>
</evidence>
<feature type="transmembrane region" description="Helical" evidence="6">
    <location>
        <begin position="207"/>
        <end position="226"/>
    </location>
</feature>
<dbReference type="EMBL" id="CAEY01001805">
    <property type="status" value="NOT_ANNOTATED_CDS"/>
    <property type="molecule type" value="Genomic_DNA"/>
</dbReference>
<accession>T1K7G4</accession>
<dbReference type="Pfam" id="PF00892">
    <property type="entry name" value="EamA"/>
    <property type="match status" value="2"/>
</dbReference>
<evidence type="ECO:0000256" key="6">
    <source>
        <dbReference type="SAM" id="Phobius"/>
    </source>
</evidence>
<dbReference type="PANTHER" id="PTHR22911:SF6">
    <property type="entry name" value="SOLUTE CARRIER FAMILY 35 MEMBER G1"/>
    <property type="match status" value="1"/>
</dbReference>
<evidence type="ECO:0000256" key="4">
    <source>
        <dbReference type="ARBA" id="ARBA00023136"/>
    </source>
</evidence>
<feature type="region of interest" description="Disordered" evidence="5">
    <location>
        <begin position="326"/>
        <end position="350"/>
    </location>
</feature>
<dbReference type="Proteomes" id="UP000015104">
    <property type="component" value="Unassembled WGS sequence"/>
</dbReference>
<keyword evidence="2 6" id="KW-0812">Transmembrane</keyword>
<evidence type="ECO:0000313" key="9">
    <source>
        <dbReference type="Proteomes" id="UP000015104"/>
    </source>
</evidence>
<feature type="transmembrane region" description="Helical" evidence="6">
    <location>
        <begin position="269"/>
        <end position="286"/>
    </location>
</feature>
<feature type="transmembrane region" description="Helical" evidence="6">
    <location>
        <begin position="116"/>
        <end position="133"/>
    </location>
</feature>
<dbReference type="KEGG" id="tut:107360969"/>
<dbReference type="OrthoDB" id="306876at2759"/>
<feature type="transmembrane region" description="Helical" evidence="6">
    <location>
        <begin position="87"/>
        <end position="110"/>
    </location>
</feature>
<evidence type="ECO:0000256" key="3">
    <source>
        <dbReference type="ARBA" id="ARBA00022989"/>
    </source>
</evidence>
<dbReference type="GO" id="GO:0016020">
    <property type="term" value="C:membrane"/>
    <property type="evidence" value="ECO:0007669"/>
    <property type="project" value="UniProtKB-SubCell"/>
</dbReference>
<organism evidence="8 9">
    <name type="scientific">Tetranychus urticae</name>
    <name type="common">Two-spotted spider mite</name>
    <dbReference type="NCBI Taxonomy" id="32264"/>
    <lineage>
        <taxon>Eukaryota</taxon>
        <taxon>Metazoa</taxon>
        <taxon>Ecdysozoa</taxon>
        <taxon>Arthropoda</taxon>
        <taxon>Chelicerata</taxon>
        <taxon>Arachnida</taxon>
        <taxon>Acari</taxon>
        <taxon>Acariformes</taxon>
        <taxon>Trombidiformes</taxon>
        <taxon>Prostigmata</taxon>
        <taxon>Eleutherengona</taxon>
        <taxon>Raphignathae</taxon>
        <taxon>Tetranychoidea</taxon>
        <taxon>Tetranychidae</taxon>
        <taxon>Tetranychus</taxon>
    </lineage>
</organism>
<dbReference type="PANTHER" id="PTHR22911">
    <property type="entry name" value="ACYL-MALONYL CONDENSING ENZYME-RELATED"/>
    <property type="match status" value="1"/>
</dbReference>
<keyword evidence="3 6" id="KW-1133">Transmembrane helix</keyword>
<feature type="transmembrane region" description="Helical" evidence="6">
    <location>
        <begin position="57"/>
        <end position="75"/>
    </location>
</feature>
<gene>
    <name evidence="8" type="primary">107360969</name>
</gene>
<feature type="transmembrane region" description="Helical" evidence="6">
    <location>
        <begin position="140"/>
        <end position="157"/>
    </location>
</feature>
<dbReference type="InterPro" id="IPR000620">
    <property type="entry name" value="EamA_dom"/>
</dbReference>
<feature type="transmembrane region" description="Helical" evidence="6">
    <location>
        <begin position="292"/>
        <end position="314"/>
    </location>
</feature>
<feature type="transmembrane region" description="Helical" evidence="6">
    <location>
        <begin position="23"/>
        <end position="45"/>
    </location>
</feature>
<evidence type="ECO:0000256" key="2">
    <source>
        <dbReference type="ARBA" id="ARBA00022692"/>
    </source>
</evidence>
<dbReference type="HOGENOM" id="CLU_032828_1_2_1"/>
<dbReference type="EnsemblMetazoa" id="tetur06g04160.1">
    <property type="protein sequence ID" value="tetur06g04160.1"/>
    <property type="gene ID" value="tetur06g04160"/>
</dbReference>
<proteinExistence type="predicted"/>
<feature type="transmembrane region" description="Helical" evidence="6">
    <location>
        <begin position="177"/>
        <end position="195"/>
    </location>
</feature>
<reference evidence="8" key="2">
    <citation type="submission" date="2015-06" db="UniProtKB">
        <authorList>
            <consortium name="EnsemblMetazoa"/>
        </authorList>
    </citation>
    <scope>IDENTIFICATION</scope>
</reference>
<evidence type="ECO:0000256" key="1">
    <source>
        <dbReference type="ARBA" id="ARBA00004141"/>
    </source>
</evidence>
<keyword evidence="4 6" id="KW-0472">Membrane</keyword>
<dbReference type="eggNOG" id="KOG4510">
    <property type="taxonomic scope" value="Eukaryota"/>
</dbReference>
<feature type="domain" description="EamA" evidence="7">
    <location>
        <begin position="177"/>
        <end position="309"/>
    </location>
</feature>
<sequence>MDESGNSKSKDSKFHFISRLKPVPGIGILFATLSGILFAISTSMVKYLDKINPFEILFFRSAVQLVIYLLLILYKRDNIKGSRDERLWMLIDNLIGFAFLGLGYVAIRLISLGDSSAIIFSSSVYASIFARFILAEPCNIISILCILIVISGVFLISRPTFLFGTTHYSYSSFDRTLGLALSLAASLSAALYYVLLKRIRKTSTTVAMFWFSSTGALGSLVVLLIQGQFTIASTAKEWVLLITNGFVGTAGLFLLGFALKLEDAGPVSLARTIDIVGAFIIQIAVFHDPAPWTSILGSVIIIFGVAVSVMRNYILNKMARITTKSTSNEPKNMQLEAVNSSQPISTISSQ</sequence>
<dbReference type="OMA" id="TQMALIG"/>
<dbReference type="InterPro" id="IPR037185">
    <property type="entry name" value="EmrE-like"/>
</dbReference>
<reference evidence="9" key="1">
    <citation type="submission" date="2011-08" db="EMBL/GenBank/DDBJ databases">
        <authorList>
            <person name="Rombauts S."/>
        </authorList>
    </citation>
    <scope>NUCLEOTIDE SEQUENCE</scope>
    <source>
        <strain evidence="9">London</strain>
    </source>
</reference>
<dbReference type="SUPFAM" id="SSF103481">
    <property type="entry name" value="Multidrug resistance efflux transporter EmrE"/>
    <property type="match status" value="2"/>
</dbReference>
<name>T1K7G4_TETUR</name>
<dbReference type="AlphaFoldDB" id="T1K7G4"/>
<evidence type="ECO:0000256" key="5">
    <source>
        <dbReference type="SAM" id="MobiDB-lite"/>
    </source>
</evidence>
<keyword evidence="9" id="KW-1185">Reference proteome</keyword>
<feature type="transmembrane region" description="Helical" evidence="6">
    <location>
        <begin position="238"/>
        <end position="257"/>
    </location>
</feature>
<evidence type="ECO:0000313" key="8">
    <source>
        <dbReference type="EnsemblMetazoa" id="tetur06g04160.1"/>
    </source>
</evidence>